<organism evidence="1 2">
    <name type="scientific">Duganella margarita</name>
    <dbReference type="NCBI Taxonomy" id="2692170"/>
    <lineage>
        <taxon>Bacteria</taxon>
        <taxon>Pseudomonadati</taxon>
        <taxon>Pseudomonadota</taxon>
        <taxon>Betaproteobacteria</taxon>
        <taxon>Burkholderiales</taxon>
        <taxon>Oxalobacteraceae</taxon>
        <taxon>Telluria group</taxon>
        <taxon>Duganella</taxon>
    </lineage>
</organism>
<name>A0ABW9WFF9_9BURK</name>
<dbReference type="PANTHER" id="PTHR40275:SF1">
    <property type="entry name" value="SSL7038 PROTEIN"/>
    <property type="match status" value="1"/>
</dbReference>
<sequence length="112" mass="12101">MQKTDRSHEEATIEMFRNDPALATEYLNDVLATGDEVDLVLALRYLSNAFGGIQEIARQANANPNTMYLTLSENGNPSLKTLLAILNAMGLRLAVQPINQAAVSNAPASVPM</sequence>
<evidence type="ECO:0000313" key="1">
    <source>
        <dbReference type="EMBL" id="MYN39167.1"/>
    </source>
</evidence>
<dbReference type="InterPro" id="IPR014057">
    <property type="entry name" value="HI1420"/>
</dbReference>
<protein>
    <submittedName>
        <fullName evidence="1">Addiction module antidote protein</fullName>
    </submittedName>
</protein>
<dbReference type="RefSeq" id="WP_161044287.1">
    <property type="nucleotide sequence ID" value="NZ_WWCS01000004.1"/>
</dbReference>
<dbReference type="Proteomes" id="UP000466332">
    <property type="component" value="Unassembled WGS sequence"/>
</dbReference>
<comment type="caution">
    <text evidence="1">The sequence shown here is derived from an EMBL/GenBank/DDBJ whole genome shotgun (WGS) entry which is preliminary data.</text>
</comment>
<reference evidence="1 2" key="1">
    <citation type="submission" date="2019-12" db="EMBL/GenBank/DDBJ databases">
        <title>Novel species isolated from a subtropical stream in China.</title>
        <authorList>
            <person name="Lu H."/>
        </authorList>
    </citation>
    <scope>NUCLEOTIDE SEQUENCE [LARGE SCALE GENOMIC DNA]</scope>
    <source>
        <strain evidence="1 2">FT109W</strain>
    </source>
</reference>
<proteinExistence type="predicted"/>
<gene>
    <name evidence="1" type="ORF">GTP55_07260</name>
</gene>
<dbReference type="Pfam" id="PF21716">
    <property type="entry name" value="dnstrm_HI1420"/>
    <property type="match status" value="1"/>
</dbReference>
<keyword evidence="2" id="KW-1185">Reference proteome</keyword>
<dbReference type="PANTHER" id="PTHR40275">
    <property type="entry name" value="SSL7038 PROTEIN"/>
    <property type="match status" value="1"/>
</dbReference>
<accession>A0ABW9WFF9</accession>
<evidence type="ECO:0000313" key="2">
    <source>
        <dbReference type="Proteomes" id="UP000466332"/>
    </source>
</evidence>
<dbReference type="EMBL" id="WWCS01000004">
    <property type="protein sequence ID" value="MYN39167.1"/>
    <property type="molecule type" value="Genomic_DNA"/>
</dbReference>